<keyword evidence="5" id="KW-1185">Reference proteome</keyword>
<evidence type="ECO:0000259" key="2">
    <source>
        <dbReference type="Pfam" id="PF13556"/>
    </source>
</evidence>
<dbReference type="PANTHER" id="PTHR33744:SF1">
    <property type="entry name" value="DNA-BINDING TRANSCRIPTIONAL ACTIVATOR ADER"/>
    <property type="match status" value="1"/>
</dbReference>
<feature type="compositionally biased region" description="Low complexity" evidence="1">
    <location>
        <begin position="390"/>
        <end position="407"/>
    </location>
</feature>
<evidence type="ECO:0000256" key="1">
    <source>
        <dbReference type="SAM" id="MobiDB-lite"/>
    </source>
</evidence>
<sequence length="407" mass="44266">MPGQSNAAAPLERVIAAMAAQQRHVGGRLHTDLTDHIPSYRAVPRELLDEIWHRHFQRALAVVREGTVPAPEDFGEADVARDRVARGVPLSDGLRAFRRALSAIRDLFIAEATEHGVDAGLIVDRTKCLWELADVASLQIAAIHRQAEVASALLDARRRADFLRGLLYGTLSAAEIHSGAAIYGLDRSRPYRAIRAVPNGNVRPDALERCLQSPGRRNGRGALLTVLDEAVAGVVEAKPETGDLEVTAGLGPPTDLAAVHRSFRAAGRMLEAARAYGMRGVYDLSDLSWRVAVVAEPELAELLLDRYLRPLEAEGEFGALIEESVRGYLDRGRHIREVARSAHVHVNTVRYRLRRFEELTGTSLDAPDTAVELSWALAARELRTPPRGPAGPAHGAAGEAPASTRFP</sequence>
<dbReference type="InterPro" id="IPR042070">
    <property type="entry name" value="PucR_C-HTH_sf"/>
</dbReference>
<evidence type="ECO:0000313" key="4">
    <source>
        <dbReference type="EMBL" id="GGN49540.1"/>
    </source>
</evidence>
<evidence type="ECO:0000259" key="3">
    <source>
        <dbReference type="Pfam" id="PF14361"/>
    </source>
</evidence>
<feature type="domain" description="RsbT co-antagonist protein RsbRD N-terminal" evidence="3">
    <location>
        <begin position="32"/>
        <end position="159"/>
    </location>
</feature>
<dbReference type="Pfam" id="PF14361">
    <property type="entry name" value="RsbRD_N"/>
    <property type="match status" value="1"/>
</dbReference>
<dbReference type="Pfam" id="PF13556">
    <property type="entry name" value="HTH_30"/>
    <property type="match status" value="1"/>
</dbReference>
<evidence type="ECO:0000313" key="5">
    <source>
        <dbReference type="Proteomes" id="UP000600365"/>
    </source>
</evidence>
<protein>
    <submittedName>
        <fullName evidence="4">PucR family transcriptional regulator</fullName>
    </submittedName>
</protein>
<feature type="domain" description="PucR C-terminal helix-turn-helix" evidence="2">
    <location>
        <begin position="323"/>
        <end position="379"/>
    </location>
</feature>
<reference evidence="4 5" key="1">
    <citation type="journal article" date="2014" name="Int. J. Syst. Evol. Microbiol.">
        <title>Complete genome sequence of Corynebacterium casei LMG S-19264T (=DSM 44701T), isolated from a smear-ripened cheese.</title>
        <authorList>
            <consortium name="US DOE Joint Genome Institute (JGI-PGF)"/>
            <person name="Walter F."/>
            <person name="Albersmeier A."/>
            <person name="Kalinowski J."/>
            <person name="Ruckert C."/>
        </authorList>
    </citation>
    <scope>NUCLEOTIDE SEQUENCE [LARGE SCALE GENOMIC DNA]</scope>
    <source>
        <strain evidence="4 5">CGMCC 4.7111</strain>
    </source>
</reference>
<dbReference type="Proteomes" id="UP000600365">
    <property type="component" value="Unassembled WGS sequence"/>
</dbReference>
<dbReference type="EMBL" id="BMMM01000001">
    <property type="protein sequence ID" value="GGN49540.1"/>
    <property type="molecule type" value="Genomic_DNA"/>
</dbReference>
<dbReference type="RefSeq" id="WP_189183980.1">
    <property type="nucleotide sequence ID" value="NZ_BMMM01000001.1"/>
</dbReference>
<dbReference type="PANTHER" id="PTHR33744">
    <property type="entry name" value="CARBOHYDRATE DIACID REGULATOR"/>
    <property type="match status" value="1"/>
</dbReference>
<gene>
    <name evidence="4" type="ORF">GCM10011579_003340</name>
</gene>
<dbReference type="InterPro" id="IPR025751">
    <property type="entry name" value="RsbRD_N_dom"/>
</dbReference>
<dbReference type="InterPro" id="IPR025736">
    <property type="entry name" value="PucR_C-HTH_dom"/>
</dbReference>
<proteinExistence type="predicted"/>
<dbReference type="Gene3D" id="1.10.10.2840">
    <property type="entry name" value="PucR C-terminal helix-turn-helix domain"/>
    <property type="match status" value="1"/>
</dbReference>
<dbReference type="AlphaFoldDB" id="A0A917XQU2"/>
<dbReference type="InterPro" id="IPR051448">
    <property type="entry name" value="CdaR-like_regulators"/>
</dbReference>
<feature type="region of interest" description="Disordered" evidence="1">
    <location>
        <begin position="384"/>
        <end position="407"/>
    </location>
</feature>
<organism evidence="4 5">
    <name type="scientific">Streptomyces albiflavescens</name>
    <dbReference type="NCBI Taxonomy" id="1623582"/>
    <lineage>
        <taxon>Bacteria</taxon>
        <taxon>Bacillati</taxon>
        <taxon>Actinomycetota</taxon>
        <taxon>Actinomycetes</taxon>
        <taxon>Kitasatosporales</taxon>
        <taxon>Streptomycetaceae</taxon>
        <taxon>Streptomyces</taxon>
    </lineage>
</organism>
<accession>A0A917XQU2</accession>
<comment type="caution">
    <text evidence="4">The sequence shown here is derived from an EMBL/GenBank/DDBJ whole genome shotgun (WGS) entry which is preliminary data.</text>
</comment>
<name>A0A917XQU2_9ACTN</name>